<dbReference type="EMBL" id="JACOQK010000001">
    <property type="protein sequence ID" value="MBC5786721.1"/>
    <property type="molecule type" value="Genomic_DNA"/>
</dbReference>
<protein>
    <submittedName>
        <fullName evidence="1">DUF523 domain-containing protein</fullName>
    </submittedName>
</protein>
<dbReference type="RefSeq" id="WP_186995958.1">
    <property type="nucleotide sequence ID" value="NZ_JACOQK010000001.1"/>
</dbReference>
<reference evidence="1 2" key="1">
    <citation type="submission" date="2020-08" db="EMBL/GenBank/DDBJ databases">
        <title>Genome public.</title>
        <authorList>
            <person name="Liu C."/>
            <person name="Sun Q."/>
        </authorList>
    </citation>
    <scope>NUCLEOTIDE SEQUENCE [LARGE SCALE GENOMIC DNA]</scope>
    <source>
        <strain evidence="1 2">NSJ-27</strain>
    </source>
</reference>
<keyword evidence="2" id="KW-1185">Reference proteome</keyword>
<dbReference type="Proteomes" id="UP000649151">
    <property type="component" value="Unassembled WGS sequence"/>
</dbReference>
<accession>A0ABR7INL4</accession>
<comment type="caution">
    <text evidence="1">The sequence shown here is derived from an EMBL/GenBank/DDBJ whole genome shotgun (WGS) entry which is preliminary data.</text>
</comment>
<sequence>MKLLVSACLLGINCRYCGTGCKNELVCSLAEHHQLIPVCPEQLGGMSTPRIPSEIVSERVINQIGEDVTNAFQKGAEETLRIAKLLDCSAAVLKSRSPSCGYGEIYDGSFTGTKIMGNGVTAELLFQNGFAIYNEDNCNALRNME</sequence>
<organism evidence="1 2">
    <name type="scientific">Clostridium facile</name>
    <dbReference type="NCBI Taxonomy" id="2763035"/>
    <lineage>
        <taxon>Bacteria</taxon>
        <taxon>Bacillati</taxon>
        <taxon>Bacillota</taxon>
        <taxon>Clostridia</taxon>
        <taxon>Eubacteriales</taxon>
        <taxon>Clostridiaceae</taxon>
        <taxon>Clostridium</taxon>
    </lineage>
</organism>
<dbReference type="Pfam" id="PF04463">
    <property type="entry name" value="2-thiour_desulf"/>
    <property type="match status" value="1"/>
</dbReference>
<dbReference type="PANTHER" id="PTHR30087:SF1">
    <property type="entry name" value="HYPOTHETICAL CYTOSOLIC PROTEIN"/>
    <property type="match status" value="1"/>
</dbReference>
<name>A0ABR7INL4_9CLOT</name>
<dbReference type="PANTHER" id="PTHR30087">
    <property type="entry name" value="INNER MEMBRANE PROTEIN"/>
    <property type="match status" value="1"/>
</dbReference>
<evidence type="ECO:0000313" key="2">
    <source>
        <dbReference type="Proteomes" id="UP000649151"/>
    </source>
</evidence>
<evidence type="ECO:0000313" key="1">
    <source>
        <dbReference type="EMBL" id="MBC5786721.1"/>
    </source>
</evidence>
<dbReference type="InterPro" id="IPR007553">
    <property type="entry name" value="2-thiour_desulf"/>
</dbReference>
<proteinExistence type="predicted"/>
<gene>
    <name evidence="1" type="ORF">H8Z77_01590</name>
</gene>